<dbReference type="SUPFAM" id="SSF55874">
    <property type="entry name" value="ATPase domain of HSP90 chaperone/DNA topoisomerase II/histidine kinase"/>
    <property type="match status" value="1"/>
</dbReference>
<dbReference type="SMART" id="SM00388">
    <property type="entry name" value="HisKA"/>
    <property type="match status" value="1"/>
</dbReference>
<dbReference type="Gene3D" id="3.30.565.10">
    <property type="entry name" value="Histidine kinase-like ATPase, C-terminal domain"/>
    <property type="match status" value="1"/>
</dbReference>
<accession>A0ABV2R463</accession>
<feature type="domain" description="Histidine kinase" evidence="7">
    <location>
        <begin position="435"/>
        <end position="662"/>
    </location>
</feature>
<dbReference type="InterPro" id="IPR036097">
    <property type="entry name" value="HisK_dim/P_sf"/>
</dbReference>
<evidence type="ECO:0000259" key="8">
    <source>
        <dbReference type="PROSITE" id="PS50110"/>
    </source>
</evidence>
<evidence type="ECO:0000256" key="6">
    <source>
        <dbReference type="PROSITE-ProRule" id="PRU00169"/>
    </source>
</evidence>
<evidence type="ECO:0000259" key="9">
    <source>
        <dbReference type="PROSITE" id="PS50112"/>
    </source>
</evidence>
<dbReference type="InterPro" id="IPR005467">
    <property type="entry name" value="His_kinase_dom"/>
</dbReference>
<dbReference type="Pfam" id="PF08448">
    <property type="entry name" value="PAS_4"/>
    <property type="match status" value="1"/>
</dbReference>
<dbReference type="Gene3D" id="3.30.450.20">
    <property type="entry name" value="PAS domain"/>
    <property type="match status" value="3"/>
</dbReference>
<reference evidence="11 12" key="1">
    <citation type="submission" date="2024-06" db="EMBL/GenBank/DDBJ databases">
        <title>Sorghum-associated microbial communities from plants grown in Nebraska, USA.</title>
        <authorList>
            <person name="Schachtman D."/>
        </authorList>
    </citation>
    <scope>NUCLEOTIDE SEQUENCE [LARGE SCALE GENOMIC DNA]</scope>
    <source>
        <strain evidence="11 12">3207</strain>
    </source>
</reference>
<dbReference type="InterPro" id="IPR004358">
    <property type="entry name" value="Sig_transdc_His_kin-like_C"/>
</dbReference>
<evidence type="ECO:0000313" key="11">
    <source>
        <dbReference type="EMBL" id="MET4636045.1"/>
    </source>
</evidence>
<dbReference type="SUPFAM" id="SSF52172">
    <property type="entry name" value="CheY-like"/>
    <property type="match status" value="1"/>
</dbReference>
<dbReference type="PROSITE" id="PS50113">
    <property type="entry name" value="PAC"/>
    <property type="match status" value="2"/>
</dbReference>
<dbReference type="SMART" id="SM00387">
    <property type="entry name" value="HATPase_c"/>
    <property type="match status" value="1"/>
</dbReference>
<dbReference type="PRINTS" id="PR00344">
    <property type="entry name" value="BCTRLSENSOR"/>
</dbReference>
<dbReference type="EMBL" id="JBEPSM010000003">
    <property type="protein sequence ID" value="MET4636045.1"/>
    <property type="molecule type" value="Genomic_DNA"/>
</dbReference>
<dbReference type="Gene3D" id="3.40.50.2300">
    <property type="match status" value="1"/>
</dbReference>
<evidence type="ECO:0000256" key="3">
    <source>
        <dbReference type="ARBA" id="ARBA00022553"/>
    </source>
</evidence>
<dbReference type="NCBIfam" id="TIGR00229">
    <property type="entry name" value="sensory_box"/>
    <property type="match status" value="3"/>
</dbReference>
<gene>
    <name evidence="11" type="ORF">ABIE08_003996</name>
</gene>
<dbReference type="PANTHER" id="PTHR43304:SF1">
    <property type="entry name" value="PAC DOMAIN-CONTAINING PROTEIN"/>
    <property type="match status" value="1"/>
</dbReference>
<dbReference type="SUPFAM" id="SSF55785">
    <property type="entry name" value="PYP-like sensor domain (PAS domain)"/>
    <property type="match status" value="3"/>
</dbReference>
<keyword evidence="3 6" id="KW-0597">Phosphoprotein</keyword>
<evidence type="ECO:0000259" key="10">
    <source>
        <dbReference type="PROSITE" id="PS50113"/>
    </source>
</evidence>
<organism evidence="11 12">
    <name type="scientific">Kaistia defluvii</name>
    <dbReference type="NCBI Taxonomy" id="410841"/>
    <lineage>
        <taxon>Bacteria</taxon>
        <taxon>Pseudomonadati</taxon>
        <taxon>Pseudomonadota</taxon>
        <taxon>Alphaproteobacteria</taxon>
        <taxon>Hyphomicrobiales</taxon>
        <taxon>Kaistiaceae</taxon>
        <taxon>Kaistia</taxon>
    </lineage>
</organism>
<dbReference type="EC" id="2.7.13.3" evidence="2"/>
<keyword evidence="4" id="KW-0808">Transferase</keyword>
<proteinExistence type="predicted"/>
<dbReference type="Gene3D" id="2.10.70.100">
    <property type="match status" value="1"/>
</dbReference>
<comment type="caution">
    <text evidence="11">The sequence shown here is derived from an EMBL/GenBank/DDBJ whole genome shotgun (WGS) entry which is preliminary data.</text>
</comment>
<evidence type="ECO:0000259" key="7">
    <source>
        <dbReference type="PROSITE" id="PS50109"/>
    </source>
</evidence>
<dbReference type="InterPro" id="IPR013656">
    <property type="entry name" value="PAS_4"/>
</dbReference>
<dbReference type="PROSITE" id="PS50110">
    <property type="entry name" value="RESPONSE_REGULATORY"/>
    <property type="match status" value="1"/>
</dbReference>
<evidence type="ECO:0000256" key="2">
    <source>
        <dbReference type="ARBA" id="ARBA00012438"/>
    </source>
</evidence>
<dbReference type="Proteomes" id="UP001549321">
    <property type="component" value="Unassembled WGS sequence"/>
</dbReference>
<protein>
    <recommendedName>
        <fullName evidence="2">histidine kinase</fullName>
        <ecNumber evidence="2">2.7.13.3</ecNumber>
    </recommendedName>
</protein>
<dbReference type="InterPro" id="IPR011006">
    <property type="entry name" value="CheY-like_superfamily"/>
</dbReference>
<evidence type="ECO:0000256" key="4">
    <source>
        <dbReference type="ARBA" id="ARBA00022679"/>
    </source>
</evidence>
<evidence type="ECO:0000313" key="12">
    <source>
        <dbReference type="Proteomes" id="UP001549321"/>
    </source>
</evidence>
<dbReference type="Pfam" id="PF00072">
    <property type="entry name" value="Response_reg"/>
    <property type="match status" value="1"/>
</dbReference>
<dbReference type="RefSeq" id="WP_354553572.1">
    <property type="nucleotide sequence ID" value="NZ_JBEPSM010000003.1"/>
</dbReference>
<dbReference type="InterPro" id="IPR001789">
    <property type="entry name" value="Sig_transdc_resp-reg_receiver"/>
</dbReference>
<dbReference type="Pfam" id="PF00512">
    <property type="entry name" value="HisKA"/>
    <property type="match status" value="1"/>
</dbReference>
<dbReference type="PANTHER" id="PTHR43304">
    <property type="entry name" value="PHYTOCHROME-LIKE PROTEIN CPH1"/>
    <property type="match status" value="1"/>
</dbReference>
<keyword evidence="12" id="KW-1185">Reference proteome</keyword>
<dbReference type="SUPFAM" id="SSF47384">
    <property type="entry name" value="Homodimeric domain of signal transducing histidine kinase"/>
    <property type="match status" value="1"/>
</dbReference>
<dbReference type="SMART" id="SM00086">
    <property type="entry name" value="PAC"/>
    <property type="match status" value="2"/>
</dbReference>
<dbReference type="Pfam" id="PF02518">
    <property type="entry name" value="HATPase_c"/>
    <property type="match status" value="1"/>
</dbReference>
<dbReference type="CDD" id="cd00082">
    <property type="entry name" value="HisKA"/>
    <property type="match status" value="1"/>
</dbReference>
<dbReference type="PROSITE" id="PS50109">
    <property type="entry name" value="HIS_KIN"/>
    <property type="match status" value="1"/>
</dbReference>
<dbReference type="Gene3D" id="1.10.287.130">
    <property type="match status" value="1"/>
</dbReference>
<feature type="domain" description="PAS" evidence="9">
    <location>
        <begin position="297"/>
        <end position="367"/>
    </location>
</feature>
<dbReference type="CDD" id="cd00130">
    <property type="entry name" value="PAS"/>
    <property type="match status" value="3"/>
</dbReference>
<dbReference type="InterPro" id="IPR000700">
    <property type="entry name" value="PAS-assoc_C"/>
</dbReference>
<name>A0ABV2R463_9HYPH</name>
<keyword evidence="5" id="KW-0418">Kinase</keyword>
<dbReference type="InterPro" id="IPR013655">
    <property type="entry name" value="PAS_fold_3"/>
</dbReference>
<feature type="domain" description="PAC" evidence="10">
    <location>
        <begin position="232"/>
        <end position="285"/>
    </location>
</feature>
<evidence type="ECO:0000256" key="5">
    <source>
        <dbReference type="ARBA" id="ARBA00022777"/>
    </source>
</evidence>
<dbReference type="InterPro" id="IPR000014">
    <property type="entry name" value="PAS"/>
</dbReference>
<dbReference type="InterPro" id="IPR003594">
    <property type="entry name" value="HATPase_dom"/>
</dbReference>
<feature type="domain" description="PAC" evidence="10">
    <location>
        <begin position="114"/>
        <end position="166"/>
    </location>
</feature>
<feature type="modified residue" description="4-aspartylphosphate" evidence="6">
    <location>
        <position position="732"/>
    </location>
</feature>
<comment type="catalytic activity">
    <reaction evidence="1">
        <text>ATP + protein L-histidine = ADP + protein N-phospho-L-histidine.</text>
        <dbReference type="EC" id="2.7.13.3"/>
    </reaction>
</comment>
<dbReference type="InterPro" id="IPR052162">
    <property type="entry name" value="Sensor_kinase/Photoreceptor"/>
</dbReference>
<dbReference type="InterPro" id="IPR036890">
    <property type="entry name" value="HATPase_C_sf"/>
</dbReference>
<sequence length="809" mass="88643">MANDPAFDREDTGDTGGLRDELSAELLRLNCEIRDAKHRLNLMLDAAGATGGWQWDIRANRLTGDARFAALTSQDPVELAEGVPTSRFFANIAPDDYKRIRLAVAGILAGAEVFSKDYRLLKADGTMRWVHANGRAILSEDDEPLMFIGDLVDITEQRRIQEQLRIAQSAGEIGTFEHAQGFGTVTVSEQFCRLLGLHPTPILPVTTVNRLVHPDDLPIIELIHYDQPKLSANIEFRITRADTGEDRWLARRGEYVRDLSGPGLRYIGVIYDITTSKQNEARLKRLNEGLSESVRERTRDRDRIWRNSRDMLAVADRRGRLLDANPAWSAILGTENSNIVGKLISQLSAPEDAVLVESSIAETLGRGSASFESRVTHADGTPRWVSWAASRENETIYLYGRHITVEKEQESALREAEAQLRQSQKMEAVGQLTGGIAHDFNNMLTGIMGALDIIKRRLASGRLEGLDRFMDAATGSAQRAAGLTHRLLAFSRRQPLDQKPVDVRQLITDMRDLFDRSLSEQIELLIRPAPDCWAATTDLNQLENALLNLAINARDAMPDGGQLSVDTRNVTLAPGDVPSLSRRGQETQDFVAITVRDTGTGMSAEILEKVFEPFFTTKPIGQGTGLGLSMVYGFAQQSGGGVEIESKLGQGTAITLYLPRSLADSTPDIPDGALVPAGAGERVLVVEDDPSVRLLVVEVLQDLGYSAVEAINADMAIAKLRQNGAIDLMISDVGLPGMNGRQLADVARDILPGLKVLFITGYAANAVNKDAFLADGMDMITKPFNLEQLALKIREMLAASPTKAQPRPS</sequence>
<dbReference type="SMART" id="SM00448">
    <property type="entry name" value="REC"/>
    <property type="match status" value="1"/>
</dbReference>
<dbReference type="Pfam" id="PF08447">
    <property type="entry name" value="PAS_3"/>
    <property type="match status" value="2"/>
</dbReference>
<dbReference type="InterPro" id="IPR003661">
    <property type="entry name" value="HisK_dim/P_dom"/>
</dbReference>
<dbReference type="InterPro" id="IPR001610">
    <property type="entry name" value="PAC"/>
</dbReference>
<evidence type="ECO:0000256" key="1">
    <source>
        <dbReference type="ARBA" id="ARBA00000085"/>
    </source>
</evidence>
<feature type="domain" description="Response regulatory" evidence="8">
    <location>
        <begin position="682"/>
        <end position="797"/>
    </location>
</feature>
<dbReference type="SMART" id="SM00091">
    <property type="entry name" value="PAS"/>
    <property type="match status" value="2"/>
</dbReference>
<dbReference type="InterPro" id="IPR035965">
    <property type="entry name" value="PAS-like_dom_sf"/>
</dbReference>
<dbReference type="PROSITE" id="PS50112">
    <property type="entry name" value="PAS"/>
    <property type="match status" value="1"/>
</dbReference>